<reference evidence="1 2" key="1">
    <citation type="journal article" date="2013" name="PLoS Genet.">
        <title>The genome and development-dependent transcriptomes of Pyronema confluens: a window into fungal evolution.</title>
        <authorList>
            <person name="Traeger S."/>
            <person name="Altegoer F."/>
            <person name="Freitag M."/>
            <person name="Gabaldon T."/>
            <person name="Kempken F."/>
            <person name="Kumar A."/>
            <person name="Marcet-Houben M."/>
            <person name="Poggeler S."/>
            <person name="Stajich J.E."/>
            <person name="Nowrousian M."/>
        </authorList>
    </citation>
    <scope>NUCLEOTIDE SEQUENCE [LARGE SCALE GENOMIC DNA]</scope>
    <source>
        <strain evidence="2">CBS 100304</strain>
        <tissue evidence="1">Vegetative mycelium</tissue>
    </source>
</reference>
<gene>
    <name evidence="1" type="ORF">PCON_08066</name>
</gene>
<name>U4LD50_PYROM</name>
<evidence type="ECO:0000313" key="2">
    <source>
        <dbReference type="Proteomes" id="UP000018144"/>
    </source>
</evidence>
<dbReference type="EMBL" id="HF935416">
    <property type="protein sequence ID" value="CCX08473.1"/>
    <property type="molecule type" value="Genomic_DNA"/>
</dbReference>
<organism evidence="1 2">
    <name type="scientific">Pyronema omphalodes (strain CBS 100304)</name>
    <name type="common">Pyronema confluens</name>
    <dbReference type="NCBI Taxonomy" id="1076935"/>
    <lineage>
        <taxon>Eukaryota</taxon>
        <taxon>Fungi</taxon>
        <taxon>Dikarya</taxon>
        <taxon>Ascomycota</taxon>
        <taxon>Pezizomycotina</taxon>
        <taxon>Pezizomycetes</taxon>
        <taxon>Pezizales</taxon>
        <taxon>Pyronemataceae</taxon>
        <taxon>Pyronema</taxon>
    </lineage>
</organism>
<dbReference type="AlphaFoldDB" id="U4LD50"/>
<dbReference type="Proteomes" id="UP000018144">
    <property type="component" value="Unassembled WGS sequence"/>
</dbReference>
<keyword evidence="2" id="KW-1185">Reference proteome</keyword>
<accession>U4LD50</accession>
<proteinExistence type="predicted"/>
<protein>
    <submittedName>
        <fullName evidence="1">Uncharacterized protein</fullName>
    </submittedName>
</protein>
<sequence length="44" mass="5178">MYSLRSPHYMLIIVRSGFYQKSMLGLIDDGLREAFGVEEERRGR</sequence>
<evidence type="ECO:0000313" key="1">
    <source>
        <dbReference type="EMBL" id="CCX08473.1"/>
    </source>
</evidence>